<gene>
    <name evidence="1" type="ORF">EHP00_117</name>
</gene>
<dbReference type="Proteomes" id="UP000192758">
    <property type="component" value="Unassembled WGS sequence"/>
</dbReference>
<proteinExistence type="predicted"/>
<organism evidence="1 2">
    <name type="scientific">Ecytonucleospora hepatopenaei</name>
    <dbReference type="NCBI Taxonomy" id="646526"/>
    <lineage>
        <taxon>Eukaryota</taxon>
        <taxon>Fungi</taxon>
        <taxon>Fungi incertae sedis</taxon>
        <taxon>Microsporidia</taxon>
        <taxon>Enterocytozoonidae</taxon>
        <taxon>Ecytonucleospora</taxon>
    </lineage>
</organism>
<name>A0A1W0E5T5_9MICR</name>
<protein>
    <submittedName>
        <fullName evidence="1">Uncharacterized protein</fullName>
    </submittedName>
</protein>
<reference evidence="1 2" key="1">
    <citation type="journal article" date="2017" name="Environ. Microbiol.">
        <title>Decay of the glycolytic pathway and adaptation to intranuclear parasitism within Enterocytozoonidae microsporidia.</title>
        <authorList>
            <person name="Wiredu Boakye D."/>
            <person name="Jaroenlak P."/>
            <person name="Prachumwat A."/>
            <person name="Williams T.A."/>
            <person name="Bateman K.S."/>
            <person name="Itsathitphaisarn O."/>
            <person name="Sritunyalucksana K."/>
            <person name="Paszkiewicz K.H."/>
            <person name="Moore K.A."/>
            <person name="Stentiford G.D."/>
            <person name="Williams B.A."/>
        </authorList>
    </citation>
    <scope>NUCLEOTIDE SEQUENCE [LARGE SCALE GENOMIC DNA]</scope>
    <source>
        <strain evidence="1 2">TH1</strain>
    </source>
</reference>
<evidence type="ECO:0000313" key="1">
    <source>
        <dbReference type="EMBL" id="OQS54613.1"/>
    </source>
</evidence>
<sequence>MFYLNIFLFVVSKTFKFLMEETLKNLCKKNEFKKILSCLKCGVVNQGFWKGSHKITQEETNNVKTFVDSKIMTYLHNETNVPNDLVMIVLWFGTEFSNKCKRDTTSFLVSKYLHEFVKELDLNFGHLNDLEGIMSLIDKRLQFFMTKYYSLPKEWNIHVEYYCKMLLETKKRLTKWFFEHNICEKVFSNNFIKVIAFEKRYSAFLKGNKCCFLDEDAKNTKCIHYKMLSTVFLPEILHFFNFNFKNILHKQNSYKTTDQYIFSNLLDFFVKVHYVLEKILHFDDSTVLKGFLKAVDFYLNELLSNVKIGTNIKEIIVVLNSIYYANQTCRDLESFINSKYDIEYILKIYENIRKLESLQIIEFDNILKKTFVT</sequence>
<dbReference type="OrthoDB" id="2190258at2759"/>
<accession>A0A1W0E5T5</accession>
<dbReference type="AlphaFoldDB" id="A0A1W0E5T5"/>
<evidence type="ECO:0000313" key="2">
    <source>
        <dbReference type="Proteomes" id="UP000192758"/>
    </source>
</evidence>
<keyword evidence="2" id="KW-1185">Reference proteome</keyword>
<dbReference type="EMBL" id="MNPJ01000019">
    <property type="protein sequence ID" value="OQS54613.1"/>
    <property type="molecule type" value="Genomic_DNA"/>
</dbReference>
<dbReference type="VEuPathDB" id="MicrosporidiaDB:EHP00_117"/>
<comment type="caution">
    <text evidence="1">The sequence shown here is derived from an EMBL/GenBank/DDBJ whole genome shotgun (WGS) entry which is preliminary data.</text>
</comment>